<dbReference type="AlphaFoldDB" id="A0AAE3XKL6"/>
<dbReference type="EMBL" id="JAVDQD010000003">
    <property type="protein sequence ID" value="MDR6239556.1"/>
    <property type="molecule type" value="Genomic_DNA"/>
</dbReference>
<dbReference type="CDD" id="cd03146">
    <property type="entry name" value="GAT1_Peptidase_E"/>
    <property type="match status" value="1"/>
</dbReference>
<evidence type="ECO:0000313" key="5">
    <source>
        <dbReference type="EMBL" id="MDR6239556.1"/>
    </source>
</evidence>
<proteinExistence type="inferred from homology"/>
<dbReference type="EC" id="3.4.13.21" evidence="5"/>
<sequence>MKKILLLSNSTLPNEPYLDWAIDKIKSFLGHKEHIIFIPYAGVTISYDEYTERLNSALERIGLKARGIHEFDNKEACLKQADAILVGGGNTFELLHQLYANNLMNIIRDKVNTGTEYIGWSAGSNVATLSIKTTNDMPITYPESFDALRLVNFQINPHYTEKVIPDHGGESRKQRLQEYLTINNDAKVICIPEGTYIEVNHDKTTYHGREEGKILCNCGEIKEFSIQPGESIK</sequence>
<dbReference type="InterPro" id="IPR005320">
    <property type="entry name" value="Peptidase_S51"/>
</dbReference>
<dbReference type="Pfam" id="PF03575">
    <property type="entry name" value="Peptidase_S51"/>
    <property type="match status" value="1"/>
</dbReference>
<reference evidence="5" key="1">
    <citation type="submission" date="2023-07" db="EMBL/GenBank/DDBJ databases">
        <title>Genomic Encyclopedia of Type Strains, Phase IV (KMG-IV): sequencing the most valuable type-strain genomes for metagenomic binning, comparative biology and taxonomic classification.</title>
        <authorList>
            <person name="Goeker M."/>
        </authorList>
    </citation>
    <scope>NUCLEOTIDE SEQUENCE</scope>
    <source>
        <strain evidence="5">DSM 26174</strain>
    </source>
</reference>
<dbReference type="Gene3D" id="3.40.50.880">
    <property type="match status" value="1"/>
</dbReference>
<keyword evidence="3 5" id="KW-0378">Hydrolase</keyword>
<dbReference type="GO" id="GO:0008236">
    <property type="term" value="F:serine-type peptidase activity"/>
    <property type="evidence" value="ECO:0007669"/>
    <property type="project" value="UniProtKB-KW"/>
</dbReference>
<comment type="caution">
    <text evidence="5">The sequence shown here is derived from an EMBL/GenBank/DDBJ whole genome shotgun (WGS) entry which is preliminary data.</text>
</comment>
<dbReference type="NCBIfam" id="NF003642">
    <property type="entry name" value="PRK05282.1"/>
    <property type="match status" value="1"/>
</dbReference>
<accession>A0AAE3XKL6</accession>
<gene>
    <name evidence="5" type="ORF">HNQ88_002604</name>
</gene>
<dbReference type="PANTHER" id="PTHR20842:SF0">
    <property type="entry name" value="ALPHA-ASPARTYL DIPEPTIDASE"/>
    <property type="match status" value="1"/>
</dbReference>
<dbReference type="PANTHER" id="PTHR20842">
    <property type="entry name" value="PROTEASE S51 ALPHA-ASPARTYL DIPEPTIDASE"/>
    <property type="match status" value="1"/>
</dbReference>
<keyword evidence="6" id="KW-1185">Reference proteome</keyword>
<comment type="similarity">
    <text evidence="1">Belongs to the peptidase S51 family.</text>
</comment>
<dbReference type="GO" id="GO:0016805">
    <property type="term" value="F:dipeptidase activity"/>
    <property type="evidence" value="ECO:0007669"/>
    <property type="project" value="UniProtKB-KW"/>
</dbReference>
<keyword evidence="4" id="KW-0720">Serine protease</keyword>
<name>A0AAE3XKL6_9BACT</name>
<dbReference type="GO" id="GO:0006508">
    <property type="term" value="P:proteolysis"/>
    <property type="evidence" value="ECO:0007669"/>
    <property type="project" value="UniProtKB-KW"/>
</dbReference>
<evidence type="ECO:0000313" key="6">
    <source>
        <dbReference type="Proteomes" id="UP001185092"/>
    </source>
</evidence>
<evidence type="ECO:0000256" key="1">
    <source>
        <dbReference type="ARBA" id="ARBA00006534"/>
    </source>
</evidence>
<keyword evidence="2" id="KW-0645">Protease</keyword>
<evidence type="ECO:0000256" key="3">
    <source>
        <dbReference type="ARBA" id="ARBA00022801"/>
    </source>
</evidence>
<organism evidence="5 6">
    <name type="scientific">Aureibacter tunicatorum</name>
    <dbReference type="NCBI Taxonomy" id="866807"/>
    <lineage>
        <taxon>Bacteria</taxon>
        <taxon>Pseudomonadati</taxon>
        <taxon>Bacteroidota</taxon>
        <taxon>Cytophagia</taxon>
        <taxon>Cytophagales</taxon>
        <taxon>Persicobacteraceae</taxon>
        <taxon>Aureibacter</taxon>
    </lineage>
</organism>
<evidence type="ECO:0000256" key="2">
    <source>
        <dbReference type="ARBA" id="ARBA00022670"/>
    </source>
</evidence>
<evidence type="ECO:0000256" key="4">
    <source>
        <dbReference type="ARBA" id="ARBA00022825"/>
    </source>
</evidence>
<dbReference type="Proteomes" id="UP001185092">
    <property type="component" value="Unassembled WGS sequence"/>
</dbReference>
<protein>
    <submittedName>
        <fullName evidence="5">Dipeptidase E</fullName>
        <ecNumber evidence="5">3.4.13.21</ecNumber>
    </submittedName>
</protein>
<dbReference type="InterPro" id="IPR029062">
    <property type="entry name" value="Class_I_gatase-like"/>
</dbReference>
<dbReference type="SUPFAM" id="SSF52317">
    <property type="entry name" value="Class I glutamine amidotransferase-like"/>
    <property type="match status" value="1"/>
</dbReference>
<dbReference type="RefSeq" id="WP_309939252.1">
    <property type="nucleotide sequence ID" value="NZ_AP025305.1"/>
</dbReference>
<keyword evidence="5" id="KW-0224">Dipeptidase</keyword>